<evidence type="ECO:0000256" key="3">
    <source>
        <dbReference type="SAM" id="Coils"/>
    </source>
</evidence>
<feature type="coiled-coil region" evidence="3">
    <location>
        <begin position="117"/>
        <end position="182"/>
    </location>
</feature>
<feature type="domain" description="Multidrug resistance protein MdtA-like beta-barrel" evidence="8">
    <location>
        <begin position="222"/>
        <end position="303"/>
    </location>
</feature>
<evidence type="ECO:0000256" key="1">
    <source>
        <dbReference type="ARBA" id="ARBA00004196"/>
    </source>
</evidence>
<dbReference type="Gene3D" id="2.40.420.20">
    <property type="match status" value="1"/>
</dbReference>
<dbReference type="InterPro" id="IPR058626">
    <property type="entry name" value="MdtA-like_b-barrel"/>
</dbReference>
<dbReference type="PANTHER" id="PTHR30158">
    <property type="entry name" value="ACRA/E-RELATED COMPONENT OF DRUG EFFLUX TRANSPORTER"/>
    <property type="match status" value="1"/>
</dbReference>
<reference evidence="10 11" key="1">
    <citation type="submission" date="2016-10" db="EMBL/GenBank/DDBJ databases">
        <authorList>
            <person name="Varghese N."/>
            <person name="Submissions S."/>
        </authorList>
    </citation>
    <scope>NUCLEOTIDE SEQUENCE [LARGE SCALE GENOMIC DNA]</scope>
    <source>
        <strain evidence="10 11">Nl1</strain>
    </source>
</reference>
<dbReference type="InterPro" id="IPR058624">
    <property type="entry name" value="MdtA-like_HH"/>
</dbReference>
<dbReference type="Gene3D" id="2.40.30.170">
    <property type="match status" value="1"/>
</dbReference>
<evidence type="ECO:0000256" key="4">
    <source>
        <dbReference type="SAM" id="MobiDB-lite"/>
    </source>
</evidence>
<keyword evidence="5" id="KW-0732">Signal</keyword>
<dbReference type="Pfam" id="PF25944">
    <property type="entry name" value="Beta-barrel_RND"/>
    <property type="match status" value="1"/>
</dbReference>
<dbReference type="Pfam" id="PF25967">
    <property type="entry name" value="RND-MFP_C"/>
    <property type="match status" value="1"/>
</dbReference>
<dbReference type="Pfam" id="PF25917">
    <property type="entry name" value="BSH_RND"/>
    <property type="match status" value="1"/>
</dbReference>
<sequence length="407" mass="43805">MAVPRHYKNKFRSSWVIHSKLVIALVMGVALGACGKSDQAASQSQAGMALPVSVVEVQPTSVPISAEAVAQTEGAKEVEIRPRVGGILLKRLYEEGTAVKAGQPMFQIDPVPYQNALAQARAQLAEQKARIKQAEREENRLRDLLDTQAISQREYDNAASDSAIVSAALQQAEARLRDAELNLSYTTVTAPVSGISGRFQFSEGALVEANASLLTTLVQLSPIWVRFSLSDSELAQLGGHLNEENVQHVVLVLPDGTEYEKKGKLNFAASQINPALGTQQLRATFENTDQRLLPGQFVRARVITGERDGVFLVPQVAVQTSDLGKSVYVMNEKNEATVRPVVAGRWIGKDWVILEGLKAGDKVIVDNIIKLRPGTLVSSHAPGGAPAAPLVEAPAQSPAQSDPDKQT</sequence>
<dbReference type="EMBL" id="FNKY01000001">
    <property type="protein sequence ID" value="SDQ52361.1"/>
    <property type="molecule type" value="Genomic_DNA"/>
</dbReference>
<feature type="domain" description="Multidrug resistance protein MdtA-like barrel-sandwich hybrid" evidence="7">
    <location>
        <begin position="77"/>
        <end position="214"/>
    </location>
</feature>
<gene>
    <name evidence="10" type="ORF">SAMN05216402_1178</name>
</gene>
<dbReference type="InterPro" id="IPR006143">
    <property type="entry name" value="RND_pump_MFP"/>
</dbReference>
<comment type="similarity">
    <text evidence="2">Belongs to the membrane fusion protein (MFP) (TC 8.A.1) family.</text>
</comment>
<protein>
    <submittedName>
        <fullName evidence="10">Membrane fusion protein, multidrug efflux system</fullName>
    </submittedName>
</protein>
<dbReference type="Proteomes" id="UP000183471">
    <property type="component" value="Unassembled WGS sequence"/>
</dbReference>
<feature type="domain" description="Multidrug resistance protein MdtA-like C-terminal permuted SH3" evidence="9">
    <location>
        <begin position="311"/>
        <end position="368"/>
    </location>
</feature>
<evidence type="ECO:0000256" key="2">
    <source>
        <dbReference type="ARBA" id="ARBA00009477"/>
    </source>
</evidence>
<feature type="region of interest" description="Disordered" evidence="4">
    <location>
        <begin position="380"/>
        <end position="407"/>
    </location>
</feature>
<evidence type="ECO:0000313" key="11">
    <source>
        <dbReference type="Proteomes" id="UP000183471"/>
    </source>
</evidence>
<dbReference type="Gene3D" id="1.10.287.470">
    <property type="entry name" value="Helix hairpin bin"/>
    <property type="match status" value="1"/>
</dbReference>
<feature type="compositionally biased region" description="Low complexity" evidence="4">
    <location>
        <begin position="381"/>
        <end position="395"/>
    </location>
</feature>
<evidence type="ECO:0000259" key="7">
    <source>
        <dbReference type="Pfam" id="PF25917"/>
    </source>
</evidence>
<dbReference type="InterPro" id="IPR058627">
    <property type="entry name" value="MdtA-like_C"/>
</dbReference>
<dbReference type="SUPFAM" id="SSF111369">
    <property type="entry name" value="HlyD-like secretion proteins"/>
    <property type="match status" value="1"/>
</dbReference>
<dbReference type="InterPro" id="IPR058625">
    <property type="entry name" value="MdtA-like_BSH"/>
</dbReference>
<name>A0ABY0TFB3_9PROT</name>
<dbReference type="PROSITE" id="PS51257">
    <property type="entry name" value="PROKAR_LIPOPROTEIN"/>
    <property type="match status" value="1"/>
</dbReference>
<dbReference type="RefSeq" id="WP_074631427.1">
    <property type="nucleotide sequence ID" value="NZ_FNKY01000001.1"/>
</dbReference>
<feature type="signal peptide" evidence="5">
    <location>
        <begin position="1"/>
        <end position="32"/>
    </location>
</feature>
<feature type="domain" description="Multidrug resistance protein MdtA-like alpha-helical hairpin" evidence="6">
    <location>
        <begin position="117"/>
        <end position="186"/>
    </location>
</feature>
<dbReference type="Gene3D" id="2.40.50.100">
    <property type="match status" value="1"/>
</dbReference>
<evidence type="ECO:0000313" key="10">
    <source>
        <dbReference type="EMBL" id="SDQ52361.1"/>
    </source>
</evidence>
<keyword evidence="3" id="KW-0175">Coiled coil</keyword>
<accession>A0ABY0TFB3</accession>
<evidence type="ECO:0000256" key="5">
    <source>
        <dbReference type="SAM" id="SignalP"/>
    </source>
</evidence>
<evidence type="ECO:0000259" key="6">
    <source>
        <dbReference type="Pfam" id="PF25876"/>
    </source>
</evidence>
<organism evidence="10 11">
    <name type="scientific">Nitrosospira multiformis</name>
    <dbReference type="NCBI Taxonomy" id="1231"/>
    <lineage>
        <taxon>Bacteria</taxon>
        <taxon>Pseudomonadati</taxon>
        <taxon>Pseudomonadota</taxon>
        <taxon>Betaproteobacteria</taxon>
        <taxon>Nitrosomonadales</taxon>
        <taxon>Nitrosomonadaceae</taxon>
        <taxon>Nitrosospira</taxon>
    </lineage>
</organism>
<evidence type="ECO:0000259" key="9">
    <source>
        <dbReference type="Pfam" id="PF25967"/>
    </source>
</evidence>
<evidence type="ECO:0000259" key="8">
    <source>
        <dbReference type="Pfam" id="PF25944"/>
    </source>
</evidence>
<comment type="subcellular location">
    <subcellularLocation>
        <location evidence="1">Cell envelope</location>
    </subcellularLocation>
</comment>
<dbReference type="Pfam" id="PF25876">
    <property type="entry name" value="HH_MFP_RND"/>
    <property type="match status" value="1"/>
</dbReference>
<feature type="chain" id="PRO_5046287770" evidence="5">
    <location>
        <begin position="33"/>
        <end position="407"/>
    </location>
</feature>
<dbReference type="NCBIfam" id="TIGR01730">
    <property type="entry name" value="RND_mfp"/>
    <property type="match status" value="1"/>
</dbReference>
<comment type="caution">
    <text evidence="10">The sequence shown here is derived from an EMBL/GenBank/DDBJ whole genome shotgun (WGS) entry which is preliminary data.</text>
</comment>
<proteinExistence type="inferred from homology"/>
<keyword evidence="11" id="KW-1185">Reference proteome</keyword>